<dbReference type="PANTHER" id="PTHR24093:SF369">
    <property type="entry name" value="CALCIUM-TRANSPORTING ATPASE"/>
    <property type="match status" value="1"/>
</dbReference>
<dbReference type="InterPro" id="IPR008250">
    <property type="entry name" value="ATPase_P-typ_transduc_dom_A_sf"/>
</dbReference>
<comment type="caution">
    <text evidence="5">The sequence shown here is derived from an EMBL/GenBank/DDBJ whole genome shotgun (WGS) entry which is preliminary data.</text>
</comment>
<proteinExistence type="predicted"/>
<dbReference type="Proteomes" id="UP001054821">
    <property type="component" value="Chromosome 1"/>
</dbReference>
<keyword evidence="2" id="KW-0460">Magnesium</keyword>
<dbReference type="InterPro" id="IPR023299">
    <property type="entry name" value="ATPase_P-typ_cyto_dom_N"/>
</dbReference>
<name>A0AAD4WTY9_PRUDU</name>
<dbReference type="GO" id="GO:0000166">
    <property type="term" value="F:nucleotide binding"/>
    <property type="evidence" value="ECO:0007669"/>
    <property type="project" value="InterPro"/>
</dbReference>
<keyword evidence="3" id="KW-0812">Transmembrane</keyword>
<protein>
    <recommendedName>
        <fullName evidence="4">P-type ATPase A domain-containing protein</fullName>
    </recommendedName>
</protein>
<evidence type="ECO:0000313" key="6">
    <source>
        <dbReference type="Proteomes" id="UP001054821"/>
    </source>
</evidence>
<dbReference type="Gene3D" id="1.20.1110.10">
    <property type="entry name" value="Calcium-transporting ATPase, transmembrane domain"/>
    <property type="match status" value="2"/>
</dbReference>
<dbReference type="GO" id="GO:0005388">
    <property type="term" value="F:P-type calcium transporter activity"/>
    <property type="evidence" value="ECO:0007669"/>
    <property type="project" value="TreeGrafter"/>
</dbReference>
<feature type="transmembrane region" description="Helical" evidence="3">
    <location>
        <begin position="306"/>
        <end position="331"/>
    </location>
</feature>
<dbReference type="GO" id="GO:0005886">
    <property type="term" value="C:plasma membrane"/>
    <property type="evidence" value="ECO:0007669"/>
    <property type="project" value="TreeGrafter"/>
</dbReference>
<comment type="subcellular location">
    <subcellularLocation>
        <location evidence="1">Endomembrane system</location>
        <topology evidence="1">Multi-pass membrane protein</topology>
    </subcellularLocation>
</comment>
<reference evidence="5 6" key="1">
    <citation type="journal article" date="2022" name="G3 (Bethesda)">
        <title>Whole-genome sequence and methylome profiling of the almond [Prunus dulcis (Mill.) D.A. Webb] cultivar 'Nonpareil'.</title>
        <authorList>
            <person name="D'Amico-Willman K.M."/>
            <person name="Ouma W.Z."/>
            <person name="Meulia T."/>
            <person name="Sideli G.M."/>
            <person name="Gradziel T.M."/>
            <person name="Fresnedo-Ramirez J."/>
        </authorList>
    </citation>
    <scope>NUCLEOTIDE SEQUENCE [LARGE SCALE GENOMIC DNA]</scope>
    <source>
        <strain evidence="5">Clone GOH B32 T37-40</strain>
    </source>
</reference>
<organism evidence="5 6">
    <name type="scientific">Prunus dulcis</name>
    <name type="common">Almond</name>
    <name type="synonym">Amygdalus dulcis</name>
    <dbReference type="NCBI Taxonomy" id="3755"/>
    <lineage>
        <taxon>Eukaryota</taxon>
        <taxon>Viridiplantae</taxon>
        <taxon>Streptophyta</taxon>
        <taxon>Embryophyta</taxon>
        <taxon>Tracheophyta</taxon>
        <taxon>Spermatophyta</taxon>
        <taxon>Magnoliopsida</taxon>
        <taxon>eudicotyledons</taxon>
        <taxon>Gunneridae</taxon>
        <taxon>Pentapetalae</taxon>
        <taxon>rosids</taxon>
        <taxon>fabids</taxon>
        <taxon>Rosales</taxon>
        <taxon>Rosaceae</taxon>
        <taxon>Amygdaloideae</taxon>
        <taxon>Amygdaleae</taxon>
        <taxon>Prunus</taxon>
    </lineage>
</organism>
<keyword evidence="6" id="KW-1185">Reference proteome</keyword>
<keyword evidence="3" id="KW-1133">Transmembrane helix</keyword>
<evidence type="ECO:0000256" key="2">
    <source>
        <dbReference type="ARBA" id="ARBA00022842"/>
    </source>
</evidence>
<dbReference type="SUPFAM" id="SSF81653">
    <property type="entry name" value="Calcium ATPase, transduction domain A"/>
    <property type="match status" value="1"/>
</dbReference>
<sequence length="465" mass="51089">MASSIETGGAWSTMEDVYLCEVWLQICHCPVSGNEMKFFHMWKKIHAEFCEKIPGTTRTEMTLSSRWKILNKELGKWRNALAKAMDNYRSGQNRTNETCIWEACHQDISLIIFIVVAVASSVMGLVTKGTRFGYWEKGNVAAVVMVNIIVKAICEYSQSLIHNVKEEGRNMHLKVVRGGRHVEVSICDIVVGDVIPLNIGDQVPAYGILITAQSLSIDTSRVNGDSNIVSLHASSGASRLKPGLEIADGSGTMLVTSVGILNRNFHKTLVKKQHWRWFTGHNLDGSPKFIGVKTKPRDVMEEVNQIIIIAITIAVVAVPQGLPLAVTLTIVSATKRMVADNAFVRRPIAFGNMAFAKNLLCDKTGLTLNEMSVVQAYAGGKKIDPSDNNRPYLSPKLSSLLTEGIAQNTEGSVYVPVSGGVDVSGSAIEKAILLWGIKFLYSIVQLCAFFHFSCTTLFFKITVSY</sequence>
<dbReference type="AlphaFoldDB" id="A0AAD4WTY9"/>
<dbReference type="SUPFAM" id="SSF81660">
    <property type="entry name" value="Metal cation-transporting ATPase, ATP-binding domain N"/>
    <property type="match status" value="1"/>
</dbReference>
<dbReference type="EMBL" id="JAJFAZ020000001">
    <property type="protein sequence ID" value="KAI5348492.1"/>
    <property type="molecule type" value="Genomic_DNA"/>
</dbReference>
<feature type="transmembrane region" description="Helical" evidence="3">
    <location>
        <begin position="439"/>
        <end position="459"/>
    </location>
</feature>
<dbReference type="GO" id="GO:0012505">
    <property type="term" value="C:endomembrane system"/>
    <property type="evidence" value="ECO:0007669"/>
    <property type="project" value="UniProtKB-SubCell"/>
</dbReference>
<dbReference type="SUPFAM" id="SSF81665">
    <property type="entry name" value="Calcium ATPase, transmembrane domain M"/>
    <property type="match status" value="1"/>
</dbReference>
<keyword evidence="3" id="KW-0472">Membrane</keyword>
<evidence type="ECO:0000256" key="3">
    <source>
        <dbReference type="SAM" id="Phobius"/>
    </source>
</evidence>
<feature type="domain" description="P-type ATPase A" evidence="4">
    <location>
        <begin position="174"/>
        <end position="259"/>
    </location>
</feature>
<evidence type="ECO:0000259" key="4">
    <source>
        <dbReference type="Pfam" id="PF00122"/>
    </source>
</evidence>
<dbReference type="PANTHER" id="PTHR24093">
    <property type="entry name" value="CATION TRANSPORTING ATPASE"/>
    <property type="match status" value="1"/>
</dbReference>
<dbReference type="Gene3D" id="2.70.150.10">
    <property type="entry name" value="Calcium-transporting ATPase, cytoplasmic transduction domain A"/>
    <property type="match status" value="1"/>
</dbReference>
<evidence type="ECO:0000313" key="5">
    <source>
        <dbReference type="EMBL" id="KAI5348492.1"/>
    </source>
</evidence>
<dbReference type="InterPro" id="IPR023298">
    <property type="entry name" value="ATPase_P-typ_TM_dom_sf"/>
</dbReference>
<dbReference type="Pfam" id="PF00122">
    <property type="entry name" value="E1-E2_ATPase"/>
    <property type="match status" value="1"/>
</dbReference>
<evidence type="ECO:0000256" key="1">
    <source>
        <dbReference type="ARBA" id="ARBA00004127"/>
    </source>
</evidence>
<gene>
    <name evidence="5" type="ORF">L3X38_001379</name>
</gene>
<accession>A0AAD4WTY9</accession>
<dbReference type="InterPro" id="IPR059000">
    <property type="entry name" value="ATPase_P-type_domA"/>
</dbReference>